<name>A0A068SS50_NEOGA</name>
<dbReference type="OrthoDB" id="8392024at2"/>
<organism evidence="2 3">
    <name type="scientific">Neorhizobium galegae bv. orientalis str. HAMBI 540</name>
    <dbReference type="NCBI Taxonomy" id="1028800"/>
    <lineage>
        <taxon>Bacteria</taxon>
        <taxon>Pseudomonadati</taxon>
        <taxon>Pseudomonadota</taxon>
        <taxon>Alphaproteobacteria</taxon>
        <taxon>Hyphomicrobiales</taxon>
        <taxon>Rhizobiaceae</taxon>
        <taxon>Rhizobium/Agrobacterium group</taxon>
        <taxon>Neorhizobium</taxon>
    </lineage>
</organism>
<dbReference type="RefSeq" id="WP_155414727.1">
    <property type="nucleotide sequence ID" value="NZ_HG938353.1"/>
</dbReference>
<evidence type="ECO:0000313" key="3">
    <source>
        <dbReference type="Proteomes" id="UP000028181"/>
    </source>
</evidence>
<dbReference type="eggNOG" id="ENOG5031KQJ">
    <property type="taxonomic scope" value="Bacteria"/>
</dbReference>
<evidence type="ECO:0000256" key="1">
    <source>
        <dbReference type="SAM" id="MobiDB-lite"/>
    </source>
</evidence>
<sequence>MDTKHPPADSGKNPANGNKTNDALQEQLDDEQLNTTNPEALKEAARLGGSDAYLVESDLEDRDAREDGDQPDGHPSPMANADNPER</sequence>
<dbReference type="EMBL" id="HG938353">
    <property type="protein sequence ID" value="CDN49048.1"/>
    <property type="molecule type" value="Genomic_DNA"/>
</dbReference>
<evidence type="ECO:0000313" key="2">
    <source>
        <dbReference type="EMBL" id="CDN49048.1"/>
    </source>
</evidence>
<gene>
    <name evidence="2" type="ORF">RG540_CH28820</name>
</gene>
<reference evidence="3" key="1">
    <citation type="journal article" date="2014" name="BMC Genomics">
        <title>Genome sequencing of two Neorhizobium galegae strains reveals a noeT gene responsible for the unusual acetylation of the nodulation factors.</title>
        <authorList>
            <person name="Osterman J."/>
            <person name="Marsh J."/>
            <person name="Laine P.K."/>
            <person name="Zeng Z."/>
            <person name="Alatalo E."/>
            <person name="Sullivan J.T."/>
            <person name="Young J.P."/>
            <person name="Thomas-Oates J."/>
            <person name="Paulin L."/>
            <person name="Lindstrom K."/>
        </authorList>
    </citation>
    <scope>NUCLEOTIDE SEQUENCE [LARGE SCALE GENOMIC DNA]</scope>
    <source>
        <strain evidence="3">HAMBI 540</strain>
    </source>
</reference>
<dbReference type="HOGENOM" id="CLU_2494716_0_0_5"/>
<feature type="compositionally biased region" description="Polar residues" evidence="1">
    <location>
        <begin position="13"/>
        <end position="24"/>
    </location>
</feature>
<accession>A0A068SS50</accession>
<dbReference type="Proteomes" id="UP000028181">
    <property type="component" value="Chromosome I"/>
</dbReference>
<dbReference type="AlphaFoldDB" id="A0A068SS50"/>
<keyword evidence="3" id="KW-1185">Reference proteome</keyword>
<dbReference type="PATRIC" id="fig|1028800.3.peg.2921"/>
<dbReference type="KEGG" id="ngg:RG540_CH28820"/>
<feature type="compositionally biased region" description="Basic and acidic residues" evidence="1">
    <location>
        <begin position="62"/>
        <end position="72"/>
    </location>
</feature>
<protein>
    <submittedName>
        <fullName evidence="2">Uncharacterized protein</fullName>
    </submittedName>
</protein>
<proteinExistence type="predicted"/>
<dbReference type="GeneID" id="24256664"/>
<feature type="region of interest" description="Disordered" evidence="1">
    <location>
        <begin position="1"/>
        <end position="86"/>
    </location>
</feature>